<dbReference type="Gene3D" id="3.30.450.20">
    <property type="entry name" value="PAS domain"/>
    <property type="match status" value="1"/>
</dbReference>
<keyword evidence="5" id="KW-0804">Transcription</keyword>
<dbReference type="NCBIfam" id="TIGR00229">
    <property type="entry name" value="sensory_box"/>
    <property type="match status" value="1"/>
</dbReference>
<dbReference type="InterPro" id="IPR030828">
    <property type="entry name" value="HTH_TyrR"/>
</dbReference>
<dbReference type="OrthoDB" id="9771372at2"/>
<feature type="domain" description="PAS" evidence="9">
    <location>
        <begin position="141"/>
        <end position="187"/>
    </location>
</feature>
<dbReference type="FunFam" id="3.40.50.300:FF:000006">
    <property type="entry name" value="DNA-binding transcriptional regulator NtrC"/>
    <property type="match status" value="1"/>
</dbReference>
<dbReference type="Gene3D" id="1.10.10.60">
    <property type="entry name" value="Homeodomain-like"/>
    <property type="match status" value="1"/>
</dbReference>
<dbReference type="Pfam" id="PF00158">
    <property type="entry name" value="Sigma54_activat"/>
    <property type="match status" value="1"/>
</dbReference>
<gene>
    <name evidence="11" type="ORF">SAMN05192532_102321</name>
</gene>
<name>A0A1I2BI82_9BACI</name>
<evidence type="ECO:0000256" key="6">
    <source>
        <dbReference type="ARBA" id="ARBA00029500"/>
    </source>
</evidence>
<dbReference type="CDD" id="cd00130">
    <property type="entry name" value="PAS"/>
    <property type="match status" value="1"/>
</dbReference>
<evidence type="ECO:0000259" key="8">
    <source>
        <dbReference type="PROSITE" id="PS50045"/>
    </source>
</evidence>
<dbReference type="PROSITE" id="PS00688">
    <property type="entry name" value="SIGMA54_INTERACT_3"/>
    <property type="match status" value="1"/>
</dbReference>
<evidence type="ECO:0000256" key="2">
    <source>
        <dbReference type="ARBA" id="ARBA00022797"/>
    </source>
</evidence>
<dbReference type="InterPro" id="IPR025662">
    <property type="entry name" value="Sigma_54_int_dom_ATP-bd_1"/>
</dbReference>
<dbReference type="PANTHER" id="PTHR32071">
    <property type="entry name" value="TRANSCRIPTIONAL REGULATORY PROTEIN"/>
    <property type="match status" value="1"/>
</dbReference>
<dbReference type="Gene3D" id="1.10.8.60">
    <property type="match status" value="1"/>
</dbReference>
<dbReference type="Pfam" id="PF08448">
    <property type="entry name" value="PAS_4"/>
    <property type="match status" value="1"/>
</dbReference>
<evidence type="ECO:0000313" key="12">
    <source>
        <dbReference type="Proteomes" id="UP000199516"/>
    </source>
</evidence>
<evidence type="ECO:0000256" key="7">
    <source>
        <dbReference type="SAM" id="Coils"/>
    </source>
</evidence>
<feature type="domain" description="Sigma-54 factor interaction" evidence="8">
    <location>
        <begin position="281"/>
        <end position="509"/>
    </location>
</feature>
<dbReference type="PROSITE" id="PS50045">
    <property type="entry name" value="SIGMA54_INTERACT_4"/>
    <property type="match status" value="1"/>
</dbReference>
<dbReference type="InterPro" id="IPR035965">
    <property type="entry name" value="PAS-like_dom_sf"/>
</dbReference>
<sequence>MYADYFFNKSIIVRTNISDVNQETDDAQLVVQDEKLTHVYVPQTARSLTRWEVVTPQTFSVATIDFEATDVYILQTNGRYTGWLDEEQFTRKIKKEYQELFRVLQSPPLTSADLQKQQATMPLFSLLERVFEESSNLALDLRAVFESSFDVIYVADQDGNTLRVSSAAKELWGIEAESLVGENVYELERQGIYSPSITRLVLESQKPVRSLQKTKTGRTLTVVGTPIKDDDGHIVRVVNTSRDITAESRLEEEVGELRSTLDGYRKQLKQAKITRDQESHIIYKSSQMEAVFTLASTVADADSTVLLSGESGVGKEVVATYIHDHSKRADQPFIKINCGAIPDQLLESELFGHEKGAYTGASSKKKGMFQLADRGTLFLDEIGELPLALQVKLLRALQDQEIYPLGSDQSVKVDVRILAATNKNLEEEMKHGRFRQDLYYRLHVVPLLIPPLRERPEDIIPLCMHFKNYYNEKYEKDIKFDTDLLEAFERHAWPGNVRELQNVTERLIVTSLTNVLTLADVPPGLFGHNQDGPIHGDVHLSSILPLKEATEKVEKMLLERAAKEYPNMYDMAEKLGVNQSTISRKLKKYRITL</sequence>
<dbReference type="Pfam" id="PF18024">
    <property type="entry name" value="HTH_50"/>
    <property type="match status" value="1"/>
</dbReference>
<dbReference type="InterPro" id="IPR009057">
    <property type="entry name" value="Homeodomain-like_sf"/>
</dbReference>
<dbReference type="RefSeq" id="WP_091658728.1">
    <property type="nucleotide sequence ID" value="NZ_FONT01000002.1"/>
</dbReference>
<evidence type="ECO:0000256" key="5">
    <source>
        <dbReference type="ARBA" id="ARBA00023163"/>
    </source>
</evidence>
<proteinExistence type="predicted"/>
<keyword evidence="4" id="KW-0805">Transcription regulation</keyword>
<accession>A0A1I2BI82</accession>
<dbReference type="InterPro" id="IPR000700">
    <property type="entry name" value="PAS-assoc_C"/>
</dbReference>
<reference evidence="11 12" key="1">
    <citation type="submission" date="2016-10" db="EMBL/GenBank/DDBJ databases">
        <authorList>
            <person name="de Groot N.N."/>
        </authorList>
    </citation>
    <scope>NUCLEOTIDE SEQUENCE [LARGE SCALE GENOMIC DNA]</scope>
    <source>
        <strain evidence="11 12">DSM 23995</strain>
    </source>
</reference>
<feature type="domain" description="PAC" evidence="10">
    <location>
        <begin position="204"/>
        <end position="256"/>
    </location>
</feature>
<dbReference type="SUPFAM" id="SSF46689">
    <property type="entry name" value="Homeodomain-like"/>
    <property type="match status" value="1"/>
</dbReference>
<evidence type="ECO:0000256" key="4">
    <source>
        <dbReference type="ARBA" id="ARBA00023015"/>
    </source>
</evidence>
<evidence type="ECO:0000256" key="1">
    <source>
        <dbReference type="ARBA" id="ARBA00022741"/>
    </source>
</evidence>
<dbReference type="NCBIfam" id="TIGR04381">
    <property type="entry name" value="HTH_TypR"/>
    <property type="match status" value="1"/>
</dbReference>
<dbReference type="SMART" id="SM00091">
    <property type="entry name" value="PAS"/>
    <property type="match status" value="1"/>
</dbReference>
<dbReference type="SMART" id="SM00382">
    <property type="entry name" value="AAA"/>
    <property type="match status" value="1"/>
</dbReference>
<keyword evidence="12" id="KW-1185">Reference proteome</keyword>
<dbReference type="PROSITE" id="PS00675">
    <property type="entry name" value="SIGMA54_INTERACT_1"/>
    <property type="match status" value="1"/>
</dbReference>
<dbReference type="GO" id="GO:0006355">
    <property type="term" value="P:regulation of DNA-templated transcription"/>
    <property type="evidence" value="ECO:0007669"/>
    <property type="project" value="InterPro"/>
</dbReference>
<dbReference type="InterPro" id="IPR027417">
    <property type="entry name" value="P-loop_NTPase"/>
</dbReference>
<keyword evidence="2" id="KW-0058">Aromatic hydrocarbons catabolism</keyword>
<dbReference type="PROSITE" id="PS50112">
    <property type="entry name" value="PAS"/>
    <property type="match status" value="1"/>
</dbReference>
<dbReference type="Gene3D" id="3.40.50.300">
    <property type="entry name" value="P-loop containing nucleotide triphosphate hydrolases"/>
    <property type="match status" value="1"/>
</dbReference>
<dbReference type="CDD" id="cd00009">
    <property type="entry name" value="AAA"/>
    <property type="match status" value="1"/>
</dbReference>
<dbReference type="InterPro" id="IPR002078">
    <property type="entry name" value="Sigma_54_int"/>
</dbReference>
<dbReference type="STRING" id="930128.SAMN05192532_102321"/>
<dbReference type="InterPro" id="IPR013656">
    <property type="entry name" value="PAS_4"/>
</dbReference>
<evidence type="ECO:0000256" key="3">
    <source>
        <dbReference type="ARBA" id="ARBA00022840"/>
    </source>
</evidence>
<keyword evidence="3" id="KW-0067">ATP-binding</keyword>
<dbReference type="PROSITE" id="PS50113">
    <property type="entry name" value="PAC"/>
    <property type="match status" value="1"/>
</dbReference>
<dbReference type="InterPro" id="IPR025944">
    <property type="entry name" value="Sigma_54_int_dom_CS"/>
</dbReference>
<dbReference type="Pfam" id="PF25601">
    <property type="entry name" value="AAA_lid_14"/>
    <property type="match status" value="1"/>
</dbReference>
<dbReference type="SUPFAM" id="SSF55785">
    <property type="entry name" value="PYP-like sensor domain (PAS domain)"/>
    <property type="match status" value="1"/>
</dbReference>
<dbReference type="GO" id="GO:0005524">
    <property type="term" value="F:ATP binding"/>
    <property type="evidence" value="ECO:0007669"/>
    <property type="project" value="UniProtKB-KW"/>
</dbReference>
<dbReference type="Proteomes" id="UP000199516">
    <property type="component" value="Unassembled WGS sequence"/>
</dbReference>
<evidence type="ECO:0000259" key="10">
    <source>
        <dbReference type="PROSITE" id="PS50113"/>
    </source>
</evidence>
<dbReference type="InterPro" id="IPR003593">
    <property type="entry name" value="AAA+_ATPase"/>
</dbReference>
<evidence type="ECO:0000259" key="9">
    <source>
        <dbReference type="PROSITE" id="PS50112"/>
    </source>
</evidence>
<dbReference type="GO" id="GO:0003677">
    <property type="term" value="F:DNA binding"/>
    <property type="evidence" value="ECO:0007669"/>
    <property type="project" value="UniProtKB-KW"/>
</dbReference>
<dbReference type="SUPFAM" id="SSF52540">
    <property type="entry name" value="P-loop containing nucleoside triphosphate hydrolases"/>
    <property type="match status" value="1"/>
</dbReference>
<dbReference type="EMBL" id="FONT01000002">
    <property type="protein sequence ID" value="SFE55894.1"/>
    <property type="molecule type" value="Genomic_DNA"/>
</dbReference>
<dbReference type="InterPro" id="IPR000014">
    <property type="entry name" value="PAS"/>
</dbReference>
<dbReference type="PANTHER" id="PTHR32071:SF121">
    <property type="entry name" value="SIGMA L-DEPENDENT TRANSCRIPTIONAL REGULATOR YQIR-RELATED"/>
    <property type="match status" value="1"/>
</dbReference>
<feature type="coiled-coil region" evidence="7">
    <location>
        <begin position="247"/>
        <end position="274"/>
    </location>
</feature>
<dbReference type="InterPro" id="IPR058031">
    <property type="entry name" value="AAA_lid_NorR"/>
</dbReference>
<protein>
    <recommendedName>
        <fullName evidence="6">HTH-type transcriptional regulatory protein TyrR</fullName>
    </recommendedName>
</protein>
<evidence type="ECO:0000313" key="11">
    <source>
        <dbReference type="EMBL" id="SFE55894.1"/>
    </source>
</evidence>
<keyword evidence="7" id="KW-0175">Coiled coil</keyword>
<organism evidence="11 12">
    <name type="scientific">Alteribacillus iranensis</name>
    <dbReference type="NCBI Taxonomy" id="930128"/>
    <lineage>
        <taxon>Bacteria</taxon>
        <taxon>Bacillati</taxon>
        <taxon>Bacillota</taxon>
        <taxon>Bacilli</taxon>
        <taxon>Bacillales</taxon>
        <taxon>Bacillaceae</taxon>
        <taxon>Alteribacillus</taxon>
    </lineage>
</organism>
<keyword evidence="1" id="KW-0547">Nucleotide-binding</keyword>
<dbReference type="AlphaFoldDB" id="A0A1I2BI82"/>